<gene>
    <name evidence="1" type="ORF">AVEN_9575_1</name>
</gene>
<evidence type="ECO:0000313" key="2">
    <source>
        <dbReference type="Proteomes" id="UP000499080"/>
    </source>
</evidence>
<reference evidence="1 2" key="1">
    <citation type="journal article" date="2019" name="Sci. Rep.">
        <title>Orb-weaving spider Araneus ventricosus genome elucidates the spidroin gene catalogue.</title>
        <authorList>
            <person name="Kono N."/>
            <person name="Nakamura H."/>
            <person name="Ohtoshi R."/>
            <person name="Moran D.A.P."/>
            <person name="Shinohara A."/>
            <person name="Yoshida Y."/>
            <person name="Fujiwara M."/>
            <person name="Mori M."/>
            <person name="Tomita M."/>
            <person name="Arakawa K."/>
        </authorList>
    </citation>
    <scope>NUCLEOTIDE SEQUENCE [LARGE SCALE GENOMIC DNA]</scope>
</reference>
<organism evidence="1 2">
    <name type="scientific">Araneus ventricosus</name>
    <name type="common">Orbweaver spider</name>
    <name type="synonym">Epeira ventricosa</name>
    <dbReference type="NCBI Taxonomy" id="182803"/>
    <lineage>
        <taxon>Eukaryota</taxon>
        <taxon>Metazoa</taxon>
        <taxon>Ecdysozoa</taxon>
        <taxon>Arthropoda</taxon>
        <taxon>Chelicerata</taxon>
        <taxon>Arachnida</taxon>
        <taxon>Araneae</taxon>
        <taxon>Araneomorphae</taxon>
        <taxon>Entelegynae</taxon>
        <taxon>Araneoidea</taxon>
        <taxon>Araneidae</taxon>
        <taxon>Araneus</taxon>
    </lineage>
</organism>
<sequence>MINLISKVSKGGLIIEGPSLADLEALEAEIFCVPSLGEHFEVSKPKRRRPQVIIPGIPKENDKDRLSKGLMAKNNFLCDSKNKPLFDVNFSIRARFSTNWIISVDP</sequence>
<dbReference type="EMBL" id="BGPR01001762">
    <property type="protein sequence ID" value="GBM61301.1"/>
    <property type="molecule type" value="Genomic_DNA"/>
</dbReference>
<keyword evidence="2" id="KW-1185">Reference proteome</keyword>
<protein>
    <submittedName>
        <fullName evidence="1">Uncharacterized protein</fullName>
    </submittedName>
</protein>
<evidence type="ECO:0000313" key="1">
    <source>
        <dbReference type="EMBL" id="GBM61301.1"/>
    </source>
</evidence>
<dbReference type="Proteomes" id="UP000499080">
    <property type="component" value="Unassembled WGS sequence"/>
</dbReference>
<name>A0A4Y2H816_ARAVE</name>
<comment type="caution">
    <text evidence="1">The sequence shown here is derived from an EMBL/GenBank/DDBJ whole genome shotgun (WGS) entry which is preliminary data.</text>
</comment>
<dbReference type="AlphaFoldDB" id="A0A4Y2H816"/>
<accession>A0A4Y2H816</accession>
<proteinExistence type="predicted"/>